<comment type="caution">
    <text evidence="10">The sequence shown here is derived from an EMBL/GenBank/DDBJ whole genome shotgun (WGS) entry which is preliminary data.</text>
</comment>
<dbReference type="GO" id="GO:0005524">
    <property type="term" value="F:ATP binding"/>
    <property type="evidence" value="ECO:0007669"/>
    <property type="project" value="UniProtKB-KW"/>
</dbReference>
<evidence type="ECO:0000256" key="5">
    <source>
        <dbReference type="ARBA" id="ARBA00022989"/>
    </source>
</evidence>
<evidence type="ECO:0000259" key="8">
    <source>
        <dbReference type="PROSITE" id="PS50893"/>
    </source>
</evidence>
<dbReference type="GO" id="GO:0140359">
    <property type="term" value="F:ABC-type transporter activity"/>
    <property type="evidence" value="ECO:0007669"/>
    <property type="project" value="InterPro"/>
</dbReference>
<dbReference type="InterPro" id="IPR003439">
    <property type="entry name" value="ABC_transporter-like_ATP-bd"/>
</dbReference>
<gene>
    <name evidence="10" type="ORF">D7M11_15220</name>
</gene>
<feature type="transmembrane region" description="Helical" evidence="7">
    <location>
        <begin position="38"/>
        <end position="61"/>
    </location>
</feature>
<evidence type="ECO:0000256" key="4">
    <source>
        <dbReference type="ARBA" id="ARBA00022840"/>
    </source>
</evidence>
<accession>A0A3B0CFT9</accession>
<evidence type="ECO:0000256" key="6">
    <source>
        <dbReference type="ARBA" id="ARBA00023136"/>
    </source>
</evidence>
<evidence type="ECO:0000256" key="7">
    <source>
        <dbReference type="SAM" id="Phobius"/>
    </source>
</evidence>
<dbReference type="InterPro" id="IPR003593">
    <property type="entry name" value="AAA+_ATPase"/>
</dbReference>
<dbReference type="InterPro" id="IPR039421">
    <property type="entry name" value="Type_1_exporter"/>
</dbReference>
<evidence type="ECO:0000256" key="3">
    <source>
        <dbReference type="ARBA" id="ARBA00022741"/>
    </source>
</evidence>
<keyword evidence="2 7" id="KW-0812">Transmembrane</keyword>
<keyword evidence="4 10" id="KW-0067">ATP-binding</keyword>
<dbReference type="OrthoDB" id="9806127at2"/>
<feature type="transmembrane region" description="Helical" evidence="7">
    <location>
        <begin position="162"/>
        <end position="185"/>
    </location>
</feature>
<dbReference type="PROSITE" id="PS50893">
    <property type="entry name" value="ABC_TRANSPORTER_2"/>
    <property type="match status" value="1"/>
</dbReference>
<feature type="transmembrane region" description="Helical" evidence="7">
    <location>
        <begin position="191"/>
        <end position="207"/>
    </location>
</feature>
<feature type="domain" description="ABC transporter" evidence="8">
    <location>
        <begin position="374"/>
        <end position="613"/>
    </location>
</feature>
<evidence type="ECO:0000256" key="1">
    <source>
        <dbReference type="ARBA" id="ARBA00004651"/>
    </source>
</evidence>
<dbReference type="SMART" id="SM00382">
    <property type="entry name" value="AAA"/>
    <property type="match status" value="1"/>
</dbReference>
<dbReference type="PANTHER" id="PTHR24221:SF646">
    <property type="entry name" value="HAEMOLYSIN SECRETION ATP-BINDING PROTEIN"/>
    <property type="match status" value="1"/>
</dbReference>
<dbReference type="CDD" id="cd03228">
    <property type="entry name" value="ABCC_MRP_Like"/>
    <property type="match status" value="1"/>
</dbReference>
<dbReference type="EMBL" id="RBAH01000010">
    <property type="protein sequence ID" value="RKN83931.1"/>
    <property type="molecule type" value="Genomic_DNA"/>
</dbReference>
<name>A0A3B0CFT9_9BACL</name>
<feature type="domain" description="ABC transmembrane type-1" evidence="9">
    <location>
        <begin position="41"/>
        <end position="338"/>
    </location>
</feature>
<sequence length="619" mass="68323">MSRNGSMRKSLNKAAASIYEGLGRLIRLASYFWRSGRLAALVVIGTAILQGLAPVVELWALGRLVDRLSAFISETGGAYSGGILSGLREVLPWVALIVFSRLAARALAHLNSYAGTIMQETMTLVIHSEISSKAAAVPLRDYELPEFHDKLSRAKSGMGLNFANLFVMTFMLLRSIVTLAGLVVIATRGHWLIPVLILAAGLPVLRLQNKMNDQRYALVHGNTLRNRMKSYVLRLLTDRSSAKEVRLFGLGPYLTERWYSIFEEVRKRTFRQAVRQRTRMALAQTLPVISFGVSLALLLGSIVSGRLTLGAAVSVIAAVLSMQSNWETCIRTAGYIHELFLRFVKDLLGFLDMPEREEEGRQLLESFEPGGCDITVDNVSFTYPGSSEQAVKGIKLRLKPGEKVALLGENGAGKSTLVKLLLGLYEPSEGAIRYGSQNIAEVERSAVWGRVSAVFQDYAQYHLTVRDNIGFGLVGAMNDRALLRKAARGGGAAVFVERWEQEYETYLGPTFGGRDLSGGQWQKVASSRGFMREPLFLALDEPTAALDPEAEADVYRRFRDMAGDRTALLVSHRIGFARLADRILVMKDGELIESGTHESLLAHGGEYAKLLSAQSQWYR</sequence>
<dbReference type="GO" id="GO:0034040">
    <property type="term" value="F:ATPase-coupled lipid transmembrane transporter activity"/>
    <property type="evidence" value="ECO:0007669"/>
    <property type="project" value="TreeGrafter"/>
</dbReference>
<dbReference type="PANTHER" id="PTHR24221">
    <property type="entry name" value="ATP-BINDING CASSETTE SUB-FAMILY B"/>
    <property type="match status" value="1"/>
</dbReference>
<keyword evidence="6 7" id="KW-0472">Membrane</keyword>
<keyword evidence="11" id="KW-1185">Reference proteome</keyword>
<dbReference type="Proteomes" id="UP000282311">
    <property type="component" value="Unassembled WGS sequence"/>
</dbReference>
<organism evidence="10 11">
    <name type="scientific">Paenibacillus ginsengarvi</name>
    <dbReference type="NCBI Taxonomy" id="400777"/>
    <lineage>
        <taxon>Bacteria</taxon>
        <taxon>Bacillati</taxon>
        <taxon>Bacillota</taxon>
        <taxon>Bacilli</taxon>
        <taxon>Bacillales</taxon>
        <taxon>Paenibacillaceae</taxon>
        <taxon>Paenibacillus</taxon>
    </lineage>
</organism>
<dbReference type="InterPro" id="IPR036640">
    <property type="entry name" value="ABC1_TM_sf"/>
</dbReference>
<dbReference type="GO" id="GO:0005886">
    <property type="term" value="C:plasma membrane"/>
    <property type="evidence" value="ECO:0007669"/>
    <property type="project" value="UniProtKB-SubCell"/>
</dbReference>
<keyword evidence="3" id="KW-0547">Nucleotide-binding</keyword>
<dbReference type="SUPFAM" id="SSF90123">
    <property type="entry name" value="ABC transporter transmembrane region"/>
    <property type="match status" value="1"/>
</dbReference>
<dbReference type="InterPro" id="IPR011527">
    <property type="entry name" value="ABC1_TM_dom"/>
</dbReference>
<dbReference type="AlphaFoldDB" id="A0A3B0CFT9"/>
<evidence type="ECO:0000313" key="10">
    <source>
        <dbReference type="EMBL" id="RKN83931.1"/>
    </source>
</evidence>
<reference evidence="10 11" key="1">
    <citation type="journal article" date="2007" name="Int. J. Syst. Evol. Microbiol.">
        <title>Paenibacillus ginsengarvi sp. nov., isolated from soil from ginseng cultivation.</title>
        <authorList>
            <person name="Yoon M.H."/>
            <person name="Ten L.N."/>
            <person name="Im W.T."/>
        </authorList>
    </citation>
    <scope>NUCLEOTIDE SEQUENCE [LARGE SCALE GENOMIC DNA]</scope>
    <source>
        <strain evidence="10 11">KCTC 13059</strain>
    </source>
</reference>
<protein>
    <submittedName>
        <fullName evidence="10">ABC transporter ATP-binding protein</fullName>
    </submittedName>
</protein>
<evidence type="ECO:0000313" key="11">
    <source>
        <dbReference type="Proteomes" id="UP000282311"/>
    </source>
</evidence>
<comment type="subcellular location">
    <subcellularLocation>
        <location evidence="1">Cell membrane</location>
        <topology evidence="1">Multi-pass membrane protein</topology>
    </subcellularLocation>
</comment>
<evidence type="ECO:0000256" key="2">
    <source>
        <dbReference type="ARBA" id="ARBA00022692"/>
    </source>
</evidence>
<dbReference type="Gene3D" id="3.40.50.300">
    <property type="entry name" value="P-loop containing nucleotide triphosphate hydrolases"/>
    <property type="match status" value="1"/>
</dbReference>
<proteinExistence type="predicted"/>
<dbReference type="PROSITE" id="PS50929">
    <property type="entry name" value="ABC_TM1F"/>
    <property type="match status" value="1"/>
</dbReference>
<keyword evidence="5 7" id="KW-1133">Transmembrane helix</keyword>
<evidence type="ECO:0000259" key="9">
    <source>
        <dbReference type="PROSITE" id="PS50929"/>
    </source>
</evidence>
<feature type="transmembrane region" description="Helical" evidence="7">
    <location>
        <begin position="281"/>
        <end position="299"/>
    </location>
</feature>
<dbReference type="Pfam" id="PF00005">
    <property type="entry name" value="ABC_tran"/>
    <property type="match status" value="1"/>
</dbReference>
<dbReference type="SUPFAM" id="SSF52540">
    <property type="entry name" value="P-loop containing nucleoside triphosphate hydrolases"/>
    <property type="match status" value="1"/>
</dbReference>
<dbReference type="Gene3D" id="1.20.1560.10">
    <property type="entry name" value="ABC transporter type 1, transmembrane domain"/>
    <property type="match status" value="1"/>
</dbReference>
<dbReference type="InterPro" id="IPR027417">
    <property type="entry name" value="P-loop_NTPase"/>
</dbReference>
<dbReference type="GO" id="GO:0016887">
    <property type="term" value="F:ATP hydrolysis activity"/>
    <property type="evidence" value="ECO:0007669"/>
    <property type="project" value="InterPro"/>
</dbReference>